<evidence type="ECO:0000259" key="2">
    <source>
        <dbReference type="PROSITE" id="PS51898"/>
    </source>
</evidence>
<name>A0ABU9Q1A4_9BURK</name>
<dbReference type="InterPro" id="IPR013762">
    <property type="entry name" value="Integrase-like_cat_sf"/>
</dbReference>
<dbReference type="SUPFAM" id="SSF56349">
    <property type="entry name" value="DNA breaking-rejoining enzymes"/>
    <property type="match status" value="1"/>
</dbReference>
<accession>A0ABU9Q1A4</accession>
<evidence type="ECO:0000313" key="4">
    <source>
        <dbReference type="Proteomes" id="UP001495910"/>
    </source>
</evidence>
<gene>
    <name evidence="3" type="ORF">V8G57_21620</name>
</gene>
<feature type="domain" description="Tyr recombinase" evidence="2">
    <location>
        <begin position="1"/>
        <end position="71"/>
    </location>
</feature>
<evidence type="ECO:0000256" key="1">
    <source>
        <dbReference type="ARBA" id="ARBA00023172"/>
    </source>
</evidence>
<dbReference type="InterPro" id="IPR002104">
    <property type="entry name" value="Integrase_catalytic"/>
</dbReference>
<dbReference type="PROSITE" id="PS51898">
    <property type="entry name" value="TYR_RECOMBINASE"/>
    <property type="match status" value="1"/>
</dbReference>
<dbReference type="EMBL" id="JBANDC010000019">
    <property type="protein sequence ID" value="MEM4990002.1"/>
    <property type="molecule type" value="Genomic_DNA"/>
</dbReference>
<reference evidence="3 4" key="1">
    <citation type="submission" date="2024-02" db="EMBL/GenBank/DDBJ databases">
        <title>Draft genome sequence of Collimonas sp. strain H4R21, an effective mineral-weathering bacterial strain isolated from the beech rhizosphere.</title>
        <authorList>
            <person name="Morin E."/>
            <person name="Uroz S."/>
            <person name="Leveau J.H.J."/>
            <person name="Kumar R."/>
            <person name="Rey M.W."/>
            <person name="Pham J."/>
        </authorList>
    </citation>
    <scope>NUCLEOTIDE SEQUENCE [LARGE SCALE GENOMIC DNA]</scope>
    <source>
        <strain evidence="3 4">H4R21</strain>
    </source>
</reference>
<keyword evidence="1" id="KW-0233">DNA recombination</keyword>
<organism evidence="3 4">
    <name type="scientific">Collimonas rhizosphaerae</name>
    <dbReference type="NCBI Taxonomy" id="3126357"/>
    <lineage>
        <taxon>Bacteria</taxon>
        <taxon>Pseudomonadati</taxon>
        <taxon>Pseudomonadota</taxon>
        <taxon>Betaproteobacteria</taxon>
        <taxon>Burkholderiales</taxon>
        <taxon>Oxalobacteraceae</taxon>
        <taxon>Collimonas</taxon>
    </lineage>
</organism>
<dbReference type="Proteomes" id="UP001495910">
    <property type="component" value="Unassembled WGS sequence"/>
</dbReference>
<dbReference type="InterPro" id="IPR011010">
    <property type="entry name" value="DNA_brk_join_enz"/>
</dbReference>
<proteinExistence type="predicted"/>
<dbReference type="Gene3D" id="1.10.443.10">
    <property type="entry name" value="Intergrase catalytic core"/>
    <property type="match status" value="1"/>
</dbReference>
<dbReference type="Pfam" id="PF00589">
    <property type="entry name" value="Phage_integrase"/>
    <property type="match status" value="1"/>
</dbReference>
<keyword evidence="4" id="KW-1185">Reference proteome</keyword>
<sequence length="78" mass="8416">MSAIQRSFQRARAVGGLGHIHFHDLRHSAASELINAGVDLFTVGRVLGHKDPRSTQRYSHLAIDTLTAAVGKIGKKNG</sequence>
<protein>
    <submittedName>
        <fullName evidence="3">Tyrosine-type recombinase/integrase</fullName>
    </submittedName>
</protein>
<evidence type="ECO:0000313" key="3">
    <source>
        <dbReference type="EMBL" id="MEM4990002.1"/>
    </source>
</evidence>
<dbReference type="RefSeq" id="WP_342831145.1">
    <property type="nucleotide sequence ID" value="NZ_JBANDC010000019.1"/>
</dbReference>
<comment type="caution">
    <text evidence="3">The sequence shown here is derived from an EMBL/GenBank/DDBJ whole genome shotgun (WGS) entry which is preliminary data.</text>
</comment>